<dbReference type="EMBL" id="AJYJ02000091">
    <property type="protein sequence ID" value="OEF12768.1"/>
    <property type="molecule type" value="Genomic_DNA"/>
</dbReference>
<accession>A0ABX3AU71</accession>
<keyword evidence="3" id="KW-1185">Reference proteome</keyword>
<organism evidence="2 3">
    <name type="scientific">Aliivibrio logei 5S-186</name>
    <dbReference type="NCBI Taxonomy" id="626086"/>
    <lineage>
        <taxon>Bacteria</taxon>
        <taxon>Pseudomonadati</taxon>
        <taxon>Pseudomonadota</taxon>
        <taxon>Gammaproteobacteria</taxon>
        <taxon>Vibrionales</taxon>
        <taxon>Vibrionaceae</taxon>
        <taxon>Aliivibrio</taxon>
    </lineage>
</organism>
<evidence type="ECO:0000313" key="2">
    <source>
        <dbReference type="EMBL" id="OEF12768.1"/>
    </source>
</evidence>
<evidence type="ECO:0000256" key="1">
    <source>
        <dbReference type="SAM" id="MobiDB-lite"/>
    </source>
</evidence>
<dbReference type="RefSeq" id="WP_017020823.1">
    <property type="nucleotide sequence ID" value="NZ_AJYJ02000091.1"/>
</dbReference>
<gene>
    <name evidence="2" type="ORF">A1Q5_08610</name>
</gene>
<dbReference type="Pfam" id="PF05929">
    <property type="entry name" value="Phage_GPO"/>
    <property type="match status" value="1"/>
</dbReference>
<sequence length="304" mass="33954">MSKVSEWKIVATEGVTIDGREISEKQIKEMGESYSPELYAALIWPEHSRSEWNVSEGHNWGEVLHVKAEKRSGKWRLLSKLMPNSLLLSANKKGQKLYTSIEIHPNFQSTGKAYLMGLAVTDSPASTGTTRLKFSKQGIEIQGYQPDSIIKCSHLEEFNLDECYSKNVIADAFGVIANYFQSGGKLPEQFIEPQEPEDIDVTNEELSAALKENFSLLKTELKDELKEEFSKQVPAAVPPVVNDEQPQHFTAEQFSTELEKQLKPLSEKVTGLETKFAELSKEVPGQRPNDAVGDDDKFTAGAIC</sequence>
<comment type="caution">
    <text evidence="2">The sequence shown here is derived from an EMBL/GenBank/DDBJ whole genome shotgun (WGS) entry which is preliminary data.</text>
</comment>
<reference evidence="2 3" key="1">
    <citation type="journal article" date="2012" name="Science">
        <title>Ecological populations of bacteria act as socially cohesive units of antibiotic production and resistance.</title>
        <authorList>
            <person name="Cordero O.X."/>
            <person name="Wildschutte H."/>
            <person name="Kirkup B."/>
            <person name="Proehl S."/>
            <person name="Ngo L."/>
            <person name="Hussain F."/>
            <person name="Le Roux F."/>
            <person name="Mincer T."/>
            <person name="Polz M.F."/>
        </authorList>
    </citation>
    <scope>NUCLEOTIDE SEQUENCE [LARGE SCALE GENOMIC DNA]</scope>
    <source>
        <strain evidence="2 3">5S-186</strain>
    </source>
</reference>
<dbReference type="InterPro" id="IPR009228">
    <property type="entry name" value="Capsid_scaffold_GpO"/>
</dbReference>
<dbReference type="Proteomes" id="UP000095059">
    <property type="component" value="Unassembled WGS sequence"/>
</dbReference>
<feature type="region of interest" description="Disordered" evidence="1">
    <location>
        <begin position="283"/>
        <end position="304"/>
    </location>
</feature>
<proteinExistence type="predicted"/>
<name>A0ABX3AU71_ALILO</name>
<evidence type="ECO:0000313" key="3">
    <source>
        <dbReference type="Proteomes" id="UP000095059"/>
    </source>
</evidence>
<protein>
    <submittedName>
        <fullName evidence="2">Capsid protein</fullName>
    </submittedName>
</protein>